<name>A0A6U3ZQ44_9STRA</name>
<keyword evidence="2" id="KW-0813">Transport</keyword>
<evidence type="ECO:0000256" key="4">
    <source>
        <dbReference type="ARBA" id="ARBA00022927"/>
    </source>
</evidence>
<keyword evidence="6" id="KW-0811">Translocation</keyword>
<dbReference type="AlphaFoldDB" id="A0A6U3ZQ44"/>
<dbReference type="PANTHER" id="PTHR33162:SF1">
    <property type="entry name" value="SEC-INDEPENDENT PROTEIN TRANSLOCASE PROTEIN TATA, CHLOROPLASTIC"/>
    <property type="match status" value="1"/>
</dbReference>
<dbReference type="EMBL" id="HBNS01060280">
    <property type="protein sequence ID" value="CAE4667082.1"/>
    <property type="molecule type" value="Transcribed_RNA"/>
</dbReference>
<reference evidence="10" key="1">
    <citation type="submission" date="2021-01" db="EMBL/GenBank/DDBJ databases">
        <authorList>
            <person name="Corre E."/>
            <person name="Pelletier E."/>
            <person name="Niang G."/>
            <person name="Scheremetjew M."/>
            <person name="Finn R."/>
            <person name="Kale V."/>
            <person name="Holt S."/>
            <person name="Cochrane G."/>
            <person name="Meng A."/>
            <person name="Brown T."/>
            <person name="Cohen L."/>
        </authorList>
    </citation>
    <scope>NUCLEOTIDE SEQUENCE</scope>
    <source>
        <strain evidence="10">GSO104</strain>
    </source>
</reference>
<feature type="chain" id="PRO_5030160282" description="Sec-independent protein translocase protein TatA" evidence="9">
    <location>
        <begin position="26"/>
        <end position="144"/>
    </location>
</feature>
<dbReference type="GO" id="GO:0015031">
    <property type="term" value="P:protein transport"/>
    <property type="evidence" value="ECO:0007669"/>
    <property type="project" value="UniProtKB-KW"/>
</dbReference>
<evidence type="ECO:0000256" key="8">
    <source>
        <dbReference type="SAM" id="MobiDB-lite"/>
    </source>
</evidence>
<accession>A0A6U3ZQ44</accession>
<evidence type="ECO:0000256" key="3">
    <source>
        <dbReference type="ARBA" id="ARBA00022692"/>
    </source>
</evidence>
<evidence type="ECO:0000256" key="6">
    <source>
        <dbReference type="ARBA" id="ARBA00023010"/>
    </source>
</evidence>
<comment type="subcellular location">
    <subcellularLocation>
        <location evidence="1">Membrane</location>
        <topology evidence="1">Single-pass membrane protein</topology>
    </subcellularLocation>
</comment>
<evidence type="ECO:0000313" key="10">
    <source>
        <dbReference type="EMBL" id="CAE4667082.1"/>
    </source>
</evidence>
<evidence type="ECO:0000256" key="2">
    <source>
        <dbReference type="ARBA" id="ARBA00022448"/>
    </source>
</evidence>
<evidence type="ECO:0000256" key="7">
    <source>
        <dbReference type="ARBA" id="ARBA00023136"/>
    </source>
</evidence>
<keyword evidence="3" id="KW-0812">Transmembrane</keyword>
<organism evidence="10">
    <name type="scientific">Ditylum brightwellii</name>
    <dbReference type="NCBI Taxonomy" id="49249"/>
    <lineage>
        <taxon>Eukaryota</taxon>
        <taxon>Sar</taxon>
        <taxon>Stramenopiles</taxon>
        <taxon>Ochrophyta</taxon>
        <taxon>Bacillariophyta</taxon>
        <taxon>Mediophyceae</taxon>
        <taxon>Lithodesmiophycidae</taxon>
        <taxon>Lithodesmiales</taxon>
        <taxon>Lithodesmiaceae</taxon>
        <taxon>Ditylum</taxon>
    </lineage>
</organism>
<protein>
    <recommendedName>
        <fullName evidence="11">Sec-independent protein translocase protein TatA</fullName>
    </recommendedName>
</protein>
<keyword evidence="9" id="KW-0732">Signal</keyword>
<evidence type="ECO:0000256" key="1">
    <source>
        <dbReference type="ARBA" id="ARBA00004167"/>
    </source>
</evidence>
<evidence type="ECO:0000256" key="9">
    <source>
        <dbReference type="SAM" id="SignalP"/>
    </source>
</evidence>
<feature type="signal peptide" evidence="9">
    <location>
        <begin position="1"/>
        <end position="25"/>
    </location>
</feature>
<dbReference type="PANTHER" id="PTHR33162">
    <property type="entry name" value="SEC-INDEPENDENT PROTEIN TRANSLOCASE PROTEIN TATA, CHLOROPLASTIC"/>
    <property type="match status" value="1"/>
</dbReference>
<evidence type="ECO:0000256" key="5">
    <source>
        <dbReference type="ARBA" id="ARBA00022989"/>
    </source>
</evidence>
<keyword evidence="7" id="KW-0472">Membrane</keyword>
<dbReference type="GO" id="GO:0016020">
    <property type="term" value="C:membrane"/>
    <property type="evidence" value="ECO:0007669"/>
    <property type="project" value="UniProtKB-SubCell"/>
</dbReference>
<dbReference type="Pfam" id="PF02416">
    <property type="entry name" value="TatA_B_E"/>
    <property type="match status" value="1"/>
</dbReference>
<keyword evidence="5" id="KW-1133">Transmembrane helix</keyword>
<proteinExistence type="predicted"/>
<keyword evidence="4" id="KW-0653">Protein transport</keyword>
<gene>
    <name evidence="10" type="ORF">DBRI00130_LOCUS43384</name>
</gene>
<dbReference type="InterPro" id="IPR003369">
    <property type="entry name" value="TatA/B/E"/>
</dbReference>
<evidence type="ECO:0008006" key="11">
    <source>
        <dbReference type="Google" id="ProtNLM"/>
    </source>
</evidence>
<sequence>MFTMKGAAFSLLTLAVLGGKSSTSAFVPPCQTTTKISTGIKSFDIHNSPFVLQQKHVALKRQRHSVAPVQTMSLFGLGAPEIIIILVAAAFVLGPEKIAELGKEAGKAAGELREVPKEFQKGLEEGETEARSKKAKQMDDDPSK</sequence>
<feature type="region of interest" description="Disordered" evidence="8">
    <location>
        <begin position="112"/>
        <end position="144"/>
    </location>
</feature>
<dbReference type="Gene3D" id="1.20.5.3310">
    <property type="match status" value="1"/>
</dbReference>